<dbReference type="EMBL" id="PP511408">
    <property type="protein sequence ID" value="XCD03981.1"/>
    <property type="molecule type" value="Genomic_DNA"/>
</dbReference>
<dbReference type="EMBL" id="PP511499">
    <property type="protein sequence ID" value="XCD04735.1"/>
    <property type="molecule type" value="Genomic_DNA"/>
</dbReference>
<sequence length="106" mass="11647">MYLFGIYDERSRSMAGVFLDQTVDSAKRQFINSVANSEFICKFPDGFSLRCLGTIDELGLGDLYMTAEEALLYMENSIKKNSLLNSSGANNILTSSSNETPEGALV</sequence>
<dbReference type="Pfam" id="PF20577">
    <property type="entry name" value="Phage_ORF5"/>
    <property type="match status" value="1"/>
</dbReference>
<dbReference type="EMBL" id="PP511810">
    <property type="protein sequence ID" value="XCD07781.1"/>
    <property type="molecule type" value="Genomic_DNA"/>
</dbReference>
<name>A0AAU8AXP9_9VIRU</name>
<reference evidence="2" key="1">
    <citation type="submission" date="2024-03" db="EMBL/GenBank/DDBJ databases">
        <title>Diverse circular DNA viruses in blood, oral, and fecal samples of captive lemurs.</title>
        <authorList>
            <person name="Paietta E.N."/>
            <person name="Kraberger S."/>
            <person name="Lund M.C."/>
            <person name="Custer J.M."/>
            <person name="Vargas K.M."/>
            <person name="Ehmke E.E."/>
            <person name="Yoder A.D."/>
            <person name="Varsani A."/>
        </authorList>
    </citation>
    <scope>NUCLEOTIDE SEQUENCE</scope>
    <source>
        <strain evidence="1">Duke_21_64</strain>
        <strain evidence="2">Duke_24FF_1082</strain>
        <strain evidence="3">Duke_28FS_68</strain>
    </source>
</reference>
<evidence type="ECO:0000313" key="3">
    <source>
        <dbReference type="EMBL" id="XCD07781.1"/>
    </source>
</evidence>
<accession>A0AAU8AXP9</accession>
<evidence type="ECO:0000313" key="1">
    <source>
        <dbReference type="EMBL" id="XCD03981.1"/>
    </source>
</evidence>
<protein>
    <submittedName>
        <fullName evidence="2">Nonstructural protein</fullName>
    </submittedName>
</protein>
<organism evidence="2">
    <name type="scientific">Dulem virus 199</name>
    <dbReference type="NCBI Taxonomy" id="3145676"/>
    <lineage>
        <taxon>Viruses</taxon>
        <taxon>Monodnaviria</taxon>
        <taxon>Sangervirae</taxon>
        <taxon>Phixviricota</taxon>
        <taxon>Malgrandaviricetes</taxon>
        <taxon>Petitvirales</taxon>
        <taxon>Microviridae</taxon>
        <taxon>Microvirus</taxon>
    </lineage>
</organism>
<evidence type="ECO:0000313" key="2">
    <source>
        <dbReference type="EMBL" id="XCD04735.1"/>
    </source>
</evidence>
<dbReference type="InterPro" id="IPR046781">
    <property type="entry name" value="Phage_ORF5"/>
</dbReference>
<proteinExistence type="predicted"/>